<dbReference type="Proteomes" id="UP001189429">
    <property type="component" value="Unassembled WGS sequence"/>
</dbReference>
<organism evidence="1 2">
    <name type="scientific">Prorocentrum cordatum</name>
    <dbReference type="NCBI Taxonomy" id="2364126"/>
    <lineage>
        <taxon>Eukaryota</taxon>
        <taxon>Sar</taxon>
        <taxon>Alveolata</taxon>
        <taxon>Dinophyceae</taxon>
        <taxon>Prorocentrales</taxon>
        <taxon>Prorocentraceae</taxon>
        <taxon>Prorocentrum</taxon>
    </lineage>
</organism>
<comment type="caution">
    <text evidence="1">The sequence shown here is derived from an EMBL/GenBank/DDBJ whole genome shotgun (WGS) entry which is preliminary data.</text>
</comment>
<evidence type="ECO:0000313" key="1">
    <source>
        <dbReference type="EMBL" id="CAK0874054.1"/>
    </source>
</evidence>
<gene>
    <name evidence="1" type="ORF">PCOR1329_LOCUS59077</name>
</gene>
<accession>A0ABN9VNK6</accession>
<name>A0ABN9VNK6_9DINO</name>
<reference evidence="1" key="1">
    <citation type="submission" date="2023-10" db="EMBL/GenBank/DDBJ databases">
        <authorList>
            <person name="Chen Y."/>
            <person name="Shah S."/>
            <person name="Dougan E. K."/>
            <person name="Thang M."/>
            <person name="Chan C."/>
        </authorList>
    </citation>
    <scope>NUCLEOTIDE SEQUENCE [LARGE SCALE GENOMIC DNA]</scope>
</reference>
<evidence type="ECO:0000313" key="2">
    <source>
        <dbReference type="Proteomes" id="UP001189429"/>
    </source>
</evidence>
<proteinExistence type="predicted"/>
<protein>
    <submittedName>
        <fullName evidence="1">Uncharacterized protein</fullName>
    </submittedName>
</protein>
<sequence length="100" mass="10916">MHLNTVRRAVSIVADCRVGYQQAGMDSMMAEFSDVRRPPMNFDICKSATAKNPLALKLPASDDEHDENSAWGVLNSKRAVLVVYPDKAVLLDLICAPAAI</sequence>
<keyword evidence="2" id="KW-1185">Reference proteome</keyword>
<dbReference type="EMBL" id="CAUYUJ010017356">
    <property type="protein sequence ID" value="CAK0874054.1"/>
    <property type="molecule type" value="Genomic_DNA"/>
</dbReference>